<dbReference type="eggNOG" id="COG0209">
    <property type="taxonomic scope" value="Bacteria"/>
</dbReference>
<dbReference type="RefSeq" id="WP_015447750.1">
    <property type="nucleotide sequence ID" value="NC_020541.1"/>
</dbReference>
<reference evidence="2 3" key="1">
    <citation type="submission" date="2012-04" db="EMBL/GenBank/DDBJ databases">
        <title>Complete genome of Rhodanobacter sp. 2APBS1.</title>
        <authorList>
            <consortium name="US DOE Joint Genome Institute"/>
            <person name="Huntemann M."/>
            <person name="Wei C.-L."/>
            <person name="Han J."/>
            <person name="Detter J.C."/>
            <person name="Han C."/>
            <person name="Tapia R."/>
            <person name="Munk A.C.C."/>
            <person name="Chen A."/>
            <person name="Krypides N."/>
            <person name="Mavromatis K."/>
            <person name="Markowitz V."/>
            <person name="Szeto E."/>
            <person name="Ivanova N."/>
            <person name="Mikhailova N."/>
            <person name="Ovchinnikova G."/>
            <person name="Pagani I."/>
            <person name="Pati A."/>
            <person name="Goodwin L."/>
            <person name="Peters L."/>
            <person name="Pitluck S."/>
            <person name="Woyke T."/>
            <person name="Prakash O."/>
            <person name="Elkins J."/>
            <person name="Brown S."/>
            <person name="Palumbo A."/>
            <person name="Hemme C."/>
            <person name="Zhou J."/>
            <person name="Watson D."/>
            <person name="Jardine P."/>
            <person name="Kostka J."/>
            <person name="Green S."/>
        </authorList>
    </citation>
    <scope>NUCLEOTIDE SEQUENCE [LARGE SCALE GENOMIC DNA]</scope>
    <source>
        <strain evidence="2 3">2APBS1</strain>
    </source>
</reference>
<feature type="region of interest" description="Disordered" evidence="1">
    <location>
        <begin position="312"/>
        <end position="335"/>
    </location>
</feature>
<dbReference type="EMBL" id="CP003470">
    <property type="protein sequence ID" value="AGG89025.1"/>
    <property type="molecule type" value="Genomic_DNA"/>
</dbReference>
<dbReference type="OrthoDB" id="9762933at2"/>
<proteinExistence type="predicted"/>
<gene>
    <name evidence="2" type="ORF">R2APBS1_1901</name>
</gene>
<dbReference type="STRING" id="666685.R2APBS1_1901"/>
<evidence type="ECO:0000313" key="2">
    <source>
        <dbReference type="EMBL" id="AGG89025.1"/>
    </source>
</evidence>
<name>M4NE30_9GAMM</name>
<keyword evidence="3" id="KW-1185">Reference proteome</keyword>
<dbReference type="GeneID" id="72428635"/>
<dbReference type="HOGENOM" id="CLU_749815_0_0_6"/>
<organism evidence="2 3">
    <name type="scientific">Rhodanobacter denitrificans</name>
    <dbReference type="NCBI Taxonomy" id="666685"/>
    <lineage>
        <taxon>Bacteria</taxon>
        <taxon>Pseudomonadati</taxon>
        <taxon>Pseudomonadota</taxon>
        <taxon>Gammaproteobacteria</taxon>
        <taxon>Lysobacterales</taxon>
        <taxon>Rhodanobacteraceae</taxon>
        <taxon>Rhodanobacter</taxon>
    </lineage>
</organism>
<dbReference type="Proteomes" id="UP000011859">
    <property type="component" value="Chromosome"/>
</dbReference>
<accession>M4NE30</accession>
<dbReference type="KEGG" id="rhd:R2APBS1_1901"/>
<sequence>MSKTISKRITGYAVVSNEPPQGSSKGGFTNEPDRRLQISAGAFDPKSVLYLERRPHADAGHPARVFMVASPTGKFPVVVTETEDDAPWMFEVWVPGEAPRDLRALAKNLSMDMRARDRAWLKLKLEALLDAEGTPFALTLPDGTIERVASDAAAMARLLLWHGTAMGAFDGSAATPLIDAMLSRKEPKTTAEGAASWSFDVKNAVVRDDFYMTLKEVSLPDGTIRPISVWTAGKYPRSLDGLCKALSLDMRVYSPAWILRKLDQLVDIEEPNGGFLGPVPGSEKQQWYPSTVAYIATLIRHRLETLGLTSAEGKGASGPTLRLVPSPNAASSPVAEQPRGELCGECGVHAVVKESGCKVCRNCSWSACG</sequence>
<protein>
    <submittedName>
        <fullName evidence="2">Uncharacterized protein</fullName>
    </submittedName>
</protein>
<dbReference type="AlphaFoldDB" id="M4NE30"/>
<evidence type="ECO:0000256" key="1">
    <source>
        <dbReference type="SAM" id="MobiDB-lite"/>
    </source>
</evidence>
<evidence type="ECO:0000313" key="3">
    <source>
        <dbReference type="Proteomes" id="UP000011859"/>
    </source>
</evidence>